<organism evidence="2 3">
    <name type="scientific">Ilex paraguariensis</name>
    <name type="common">yerba mate</name>
    <dbReference type="NCBI Taxonomy" id="185542"/>
    <lineage>
        <taxon>Eukaryota</taxon>
        <taxon>Viridiplantae</taxon>
        <taxon>Streptophyta</taxon>
        <taxon>Embryophyta</taxon>
        <taxon>Tracheophyta</taxon>
        <taxon>Spermatophyta</taxon>
        <taxon>Magnoliopsida</taxon>
        <taxon>eudicotyledons</taxon>
        <taxon>Gunneridae</taxon>
        <taxon>Pentapetalae</taxon>
        <taxon>asterids</taxon>
        <taxon>campanulids</taxon>
        <taxon>Aquifoliales</taxon>
        <taxon>Aquifoliaceae</taxon>
        <taxon>Ilex</taxon>
    </lineage>
</organism>
<dbReference type="PANTHER" id="PTHR12774:SF2">
    <property type="entry name" value="PEROXISOMAL BIOGENESIS FACTOR 19"/>
    <property type="match status" value="1"/>
</dbReference>
<sequence>MESIVETMMQQLLSKEILHEPMKEVGERYPKWLEDNKTKLSSQEYERYSHQYEELICVVLMVLDVGFIWFCGLVLFCVDRCLLFQWWFAFLADCCAIFGMS</sequence>
<evidence type="ECO:0000256" key="1">
    <source>
        <dbReference type="SAM" id="Phobius"/>
    </source>
</evidence>
<gene>
    <name evidence="2" type="ORF">ILEXP_LOCUS14392</name>
</gene>
<keyword evidence="1" id="KW-0472">Membrane</keyword>
<comment type="caution">
    <text evidence="2">The sequence shown here is derived from an EMBL/GenBank/DDBJ whole genome shotgun (WGS) entry which is preliminary data.</text>
</comment>
<evidence type="ECO:0000313" key="3">
    <source>
        <dbReference type="Proteomes" id="UP001642360"/>
    </source>
</evidence>
<dbReference type="Pfam" id="PF04614">
    <property type="entry name" value="Pex19"/>
    <property type="match status" value="1"/>
</dbReference>
<dbReference type="Gene3D" id="1.20.120.900">
    <property type="entry name" value="Pex19, mPTS binding domain"/>
    <property type="match status" value="1"/>
</dbReference>
<dbReference type="InterPro" id="IPR006708">
    <property type="entry name" value="Pex19"/>
</dbReference>
<feature type="transmembrane region" description="Helical" evidence="1">
    <location>
        <begin position="55"/>
        <end position="76"/>
    </location>
</feature>
<dbReference type="Proteomes" id="UP001642360">
    <property type="component" value="Unassembled WGS sequence"/>
</dbReference>
<dbReference type="EMBL" id="CAUOFW020001591">
    <property type="protein sequence ID" value="CAK9146537.1"/>
    <property type="molecule type" value="Genomic_DNA"/>
</dbReference>
<protein>
    <submittedName>
        <fullName evidence="2">Uncharacterized protein</fullName>
    </submittedName>
</protein>
<accession>A0ABC8RPZ8</accession>
<dbReference type="AlphaFoldDB" id="A0ABC8RPZ8"/>
<dbReference type="InterPro" id="IPR038322">
    <property type="entry name" value="Pex19_C_sf"/>
</dbReference>
<name>A0ABC8RPZ8_9AQUA</name>
<feature type="transmembrane region" description="Helical" evidence="1">
    <location>
        <begin position="82"/>
        <end position="100"/>
    </location>
</feature>
<keyword evidence="1" id="KW-1133">Transmembrane helix</keyword>
<dbReference type="PANTHER" id="PTHR12774">
    <property type="entry name" value="PEROXISOMAL BIOGENESIS FACTOR 19"/>
    <property type="match status" value="1"/>
</dbReference>
<proteinExistence type="predicted"/>
<evidence type="ECO:0000313" key="2">
    <source>
        <dbReference type="EMBL" id="CAK9146537.1"/>
    </source>
</evidence>
<keyword evidence="1" id="KW-0812">Transmembrane</keyword>
<reference evidence="2 3" key="1">
    <citation type="submission" date="2024-02" db="EMBL/GenBank/DDBJ databases">
        <authorList>
            <person name="Vignale AGUSTIN F."/>
            <person name="Sosa J E."/>
            <person name="Modenutti C."/>
        </authorList>
    </citation>
    <scope>NUCLEOTIDE SEQUENCE [LARGE SCALE GENOMIC DNA]</scope>
</reference>
<keyword evidence="3" id="KW-1185">Reference proteome</keyword>